<accession>A0A833QVT3</accession>
<dbReference type="OrthoDB" id="1850764at2759"/>
<reference evidence="1" key="1">
    <citation type="submission" date="2020-01" db="EMBL/GenBank/DDBJ databases">
        <title>Genome sequence of Kobresia littledalei, the first chromosome-level genome in the family Cyperaceae.</title>
        <authorList>
            <person name="Qu G."/>
        </authorList>
    </citation>
    <scope>NUCLEOTIDE SEQUENCE</scope>
    <source>
        <strain evidence="1">C.B.Clarke</strain>
        <tissue evidence="1">Leaf</tissue>
    </source>
</reference>
<protein>
    <submittedName>
        <fullName evidence="1">Topless-related protein 1</fullName>
    </submittedName>
</protein>
<dbReference type="AlphaFoldDB" id="A0A833QVT3"/>
<keyword evidence="2" id="KW-1185">Reference proteome</keyword>
<evidence type="ECO:0000313" key="2">
    <source>
        <dbReference type="Proteomes" id="UP000623129"/>
    </source>
</evidence>
<name>A0A833QVT3_9POAL</name>
<comment type="caution">
    <text evidence="1">The sequence shown here is derived from an EMBL/GenBank/DDBJ whole genome shotgun (WGS) entry which is preliminary data.</text>
</comment>
<proteinExistence type="predicted"/>
<evidence type="ECO:0000313" key="1">
    <source>
        <dbReference type="EMBL" id="KAF3326029.1"/>
    </source>
</evidence>
<sequence>MQKFLSGVADCKHLEQMYKFDRKKKLKCTFEVHKLVYANDGESVMALSSNCTHKLWRWNKTCFNPSGKATSCESPIQLLPSDGLMNNDVGVVDIEEHSFALTKDNRYLISTSGGPVSLFNVTDAELSRRRER</sequence>
<dbReference type="PANTHER" id="PTHR44083">
    <property type="entry name" value="TOPLESS-RELATED PROTEIN 1-RELATED"/>
    <property type="match status" value="1"/>
</dbReference>
<organism evidence="1 2">
    <name type="scientific">Carex littledalei</name>
    <dbReference type="NCBI Taxonomy" id="544730"/>
    <lineage>
        <taxon>Eukaryota</taxon>
        <taxon>Viridiplantae</taxon>
        <taxon>Streptophyta</taxon>
        <taxon>Embryophyta</taxon>
        <taxon>Tracheophyta</taxon>
        <taxon>Spermatophyta</taxon>
        <taxon>Magnoliopsida</taxon>
        <taxon>Liliopsida</taxon>
        <taxon>Poales</taxon>
        <taxon>Cyperaceae</taxon>
        <taxon>Cyperoideae</taxon>
        <taxon>Cariceae</taxon>
        <taxon>Carex</taxon>
        <taxon>Carex subgen. Euthyceras</taxon>
    </lineage>
</organism>
<dbReference type="GO" id="GO:0006355">
    <property type="term" value="P:regulation of DNA-templated transcription"/>
    <property type="evidence" value="ECO:0007669"/>
    <property type="project" value="InterPro"/>
</dbReference>
<dbReference type="EMBL" id="SWLB01000019">
    <property type="protein sequence ID" value="KAF3326029.1"/>
    <property type="molecule type" value="Genomic_DNA"/>
</dbReference>
<dbReference type="InterPro" id="IPR027728">
    <property type="entry name" value="Topless_fam"/>
</dbReference>
<dbReference type="Proteomes" id="UP000623129">
    <property type="component" value="Unassembled WGS sequence"/>
</dbReference>
<dbReference type="PANTHER" id="PTHR44083:SF48">
    <property type="entry name" value="TOPLESS-RELATED PROTEIN 4"/>
    <property type="match status" value="1"/>
</dbReference>
<gene>
    <name evidence="1" type="ORF">FCM35_KLT09109</name>
</gene>